<accession>A0A166D5U9</accession>
<dbReference type="GO" id="GO:0016020">
    <property type="term" value="C:membrane"/>
    <property type="evidence" value="ECO:0007669"/>
    <property type="project" value="UniProtKB-SubCell"/>
</dbReference>
<feature type="transmembrane region" description="Helical" evidence="11">
    <location>
        <begin position="975"/>
        <end position="992"/>
    </location>
</feature>
<reference evidence="14 15" key="1">
    <citation type="journal article" date="2016" name="Mol. Biol. Evol.">
        <title>Comparative Genomics of Early-Diverging Mushroom-Forming Fungi Provides Insights into the Origins of Lignocellulose Decay Capabilities.</title>
        <authorList>
            <person name="Nagy L.G."/>
            <person name="Riley R."/>
            <person name="Tritt A."/>
            <person name="Adam C."/>
            <person name="Daum C."/>
            <person name="Floudas D."/>
            <person name="Sun H."/>
            <person name="Yadav J.S."/>
            <person name="Pangilinan J."/>
            <person name="Larsson K.H."/>
            <person name="Matsuura K."/>
            <person name="Barry K."/>
            <person name="Labutti K."/>
            <person name="Kuo R."/>
            <person name="Ohm R.A."/>
            <person name="Bhattacharya S.S."/>
            <person name="Shirouzu T."/>
            <person name="Yoshinaga Y."/>
            <person name="Martin F.M."/>
            <person name="Grigoriev I.V."/>
            <person name="Hibbett D.S."/>
        </authorList>
    </citation>
    <scope>NUCLEOTIDE SEQUENCE [LARGE SCALE GENOMIC DNA]</scope>
    <source>
        <strain evidence="14 15">HHB10207 ss-3</strain>
    </source>
</reference>
<dbReference type="PROSITE" id="PS00211">
    <property type="entry name" value="ABC_TRANSPORTER_1"/>
    <property type="match status" value="2"/>
</dbReference>
<dbReference type="Gene3D" id="1.20.1560.10">
    <property type="entry name" value="ABC transporter type 1, transmembrane domain"/>
    <property type="match status" value="2"/>
</dbReference>
<protein>
    <submittedName>
        <fullName evidence="14">ABC protein</fullName>
    </submittedName>
</protein>
<dbReference type="Pfam" id="PF00664">
    <property type="entry name" value="ABC_membrane"/>
    <property type="match status" value="2"/>
</dbReference>
<evidence type="ECO:0000256" key="1">
    <source>
        <dbReference type="ARBA" id="ARBA00004141"/>
    </source>
</evidence>
<dbReference type="OrthoDB" id="6500128at2759"/>
<keyword evidence="4 11" id="KW-0812">Transmembrane</keyword>
<dbReference type="SMART" id="SM00382">
    <property type="entry name" value="AAA"/>
    <property type="match status" value="2"/>
</dbReference>
<dbReference type="CDD" id="cd03244">
    <property type="entry name" value="ABCC_MRP_domain2"/>
    <property type="match status" value="1"/>
</dbReference>
<dbReference type="PROSITE" id="PS50893">
    <property type="entry name" value="ABC_TRANSPORTER_2"/>
    <property type="match status" value="2"/>
</dbReference>
<evidence type="ECO:0000256" key="10">
    <source>
        <dbReference type="SAM" id="MobiDB-lite"/>
    </source>
</evidence>
<comment type="subcellular location">
    <subcellularLocation>
        <location evidence="1">Membrane</location>
        <topology evidence="1">Multi-pass membrane protein</topology>
    </subcellularLocation>
</comment>
<dbReference type="FunFam" id="3.40.50.300:FF:000565">
    <property type="entry name" value="ABC bile acid transporter"/>
    <property type="match status" value="1"/>
</dbReference>
<dbReference type="SUPFAM" id="SSF90123">
    <property type="entry name" value="ABC transporter transmembrane region"/>
    <property type="match status" value="2"/>
</dbReference>
<feature type="domain" description="ABC transmembrane type-1" evidence="13">
    <location>
        <begin position="214"/>
        <end position="503"/>
    </location>
</feature>
<dbReference type="FunFam" id="3.40.50.300:FF:000997">
    <property type="entry name" value="Multidrug resistance-associated protein 1"/>
    <property type="match status" value="1"/>
</dbReference>
<dbReference type="InterPro" id="IPR050173">
    <property type="entry name" value="ABC_transporter_C-like"/>
</dbReference>
<dbReference type="FunFam" id="1.20.1560.10:FF:000061">
    <property type="entry name" value="ATP-binding cassette transporter YOR1"/>
    <property type="match status" value="1"/>
</dbReference>
<dbReference type="InterPro" id="IPR003593">
    <property type="entry name" value="AAA+_ATPase"/>
</dbReference>
<dbReference type="InterPro" id="IPR027417">
    <property type="entry name" value="P-loop_NTPase"/>
</dbReference>
<keyword evidence="7 11" id="KW-1133">Transmembrane helix</keyword>
<feature type="domain" description="ABC transporter" evidence="12">
    <location>
        <begin position="551"/>
        <end position="791"/>
    </location>
</feature>
<dbReference type="GO" id="GO:0016887">
    <property type="term" value="F:ATP hydrolysis activity"/>
    <property type="evidence" value="ECO:0007669"/>
    <property type="project" value="InterPro"/>
</dbReference>
<evidence type="ECO:0000256" key="8">
    <source>
        <dbReference type="ARBA" id="ARBA00023026"/>
    </source>
</evidence>
<evidence type="ECO:0000259" key="13">
    <source>
        <dbReference type="PROSITE" id="PS50929"/>
    </source>
</evidence>
<dbReference type="GO" id="GO:0005524">
    <property type="term" value="F:ATP binding"/>
    <property type="evidence" value="ECO:0007669"/>
    <property type="project" value="UniProtKB-KW"/>
</dbReference>
<evidence type="ECO:0000259" key="12">
    <source>
        <dbReference type="PROSITE" id="PS50893"/>
    </source>
</evidence>
<evidence type="ECO:0000256" key="3">
    <source>
        <dbReference type="ARBA" id="ARBA00022448"/>
    </source>
</evidence>
<feature type="transmembrane region" description="Helical" evidence="11">
    <location>
        <begin position="1089"/>
        <end position="1109"/>
    </location>
</feature>
<feature type="transmembrane region" description="Helical" evidence="11">
    <location>
        <begin position="444"/>
        <end position="465"/>
    </location>
</feature>
<dbReference type="InterPro" id="IPR003439">
    <property type="entry name" value="ABC_transporter-like_ATP-bd"/>
</dbReference>
<dbReference type="GO" id="GO:0140359">
    <property type="term" value="F:ABC-type transporter activity"/>
    <property type="evidence" value="ECO:0007669"/>
    <property type="project" value="InterPro"/>
</dbReference>
<feature type="domain" description="ABC transmembrane type-1" evidence="13">
    <location>
        <begin position="865"/>
        <end position="1140"/>
    </location>
</feature>
<feature type="domain" description="ABC transporter" evidence="12">
    <location>
        <begin position="1180"/>
        <end position="1429"/>
    </location>
</feature>
<keyword evidence="8" id="KW-0843">Virulence</keyword>
<dbReference type="FunFam" id="1.20.1560.10:FF:000010">
    <property type="entry name" value="Multidrug resistance-associated ABC transporter"/>
    <property type="match status" value="1"/>
</dbReference>
<dbReference type="Proteomes" id="UP000076798">
    <property type="component" value="Unassembled WGS sequence"/>
</dbReference>
<name>A0A166D5U9_9AGAM</name>
<proteinExistence type="inferred from homology"/>
<keyword evidence="5" id="KW-0547">Nucleotide-binding</keyword>
<sequence length="1446" mass="160634">MNSLGKSKSQSSDADVDEKLPGGFELAKDSTVKPEAQQASKLDQKLFGREVHLDEGDAKPRFKEHWWQIWRPKDPPPPPPKTLAEATLIPLATASIFSMLTYTWITPMMVLGYQRILQAPDLWKLDPSREAGPLSQKLDNAWARRFNEAKEWNARLDKGEIQPGRWTRMKWSTVALYKGKTWKEERYKRWRTDDGRKVPSLAWALNETFGWHFWLGGVFKVFGDTAQLMGPLLAKAIIRFSQNRLTAKAEGREMPSIGRGVAMAIGLFLITITASVCQHQFFWRSMATGVLGRAALIGSIYRRGVNLTPKARVKFPNAALVNHISTDVSRVDACAQWFHAFWTAPIQITICLIILLVQLGPSALAGFSLFIIVIPFQERAMSYQFHVRQKSMKWTDQRAKLILELLGGMRIIKYFSYEMPFLKRIYSIRGSELLGIRKILIARAANLAIAFTIPVLAAVIAFITYTLSGHGFDSAIIFSSLSLFNLLRQPLLFLPRALSAISDAQSAMQRLSILYSAETRTDDAFEVDPSIDEGLLVKNACFTWEESTAELKAKDGKKGKNKGAKAKKPQDEKPEILSTAPFVIRDMNLSIPRGQLCAIVGPVGSGKSSLLQGLIGEMRTTSGSVKFGGSVAYCAQTAWIQNASLRDNVVFGREWDEERYWRVIEDASLLPDLELLPDGDLTEIGEKGINLSGGQKQRVNIARALYFDADIVLMDDPLSAVDAHVGKALFNDAILNGLKARGKTVILVTHALHFLPQVDQIYTLVDGAIAEQGSYSSLIKHDGPFARLMVEFGGGSAEEEEEDKKMRPQADLSAVKEKSSRLNAVGTGKLEGRLMKAEKRTTGAVSWSIYSTYIKAGKGWITMPLIIITALLMQGSQVMNTYTLVWWEANTFNKPVGFWMALYGGLGVLQALFTFLLGAAMGVLSYLASGNLHHESVRRVFHAPMSFFDTTPLGRILSVFGKDIDTIDSTLSDSMRMFVLVLSNVFGAVAIVTALEHYFLIAAAGIALGYNYFAAFYRNSAREMKRLDASLRSLLYSHFSESLSGLATIRAYGEVPRFLRDNEYYTDLEDRALFLTITNQRWLAIRLDFLGGILVVIIAMFVVTGVSGISPAQIGLVLTYTTSLTQMFGMVTRQSAELENNMNSVERVVQYSRGDLIEQEPDHDIDDKKPPPSWPDKGTIEFDDVVMRYRPGLPPVLKGISLSISEGEKIGVVGRTGAGKSSLMVALFRIVELASGRISIDGIDISTLGLRDLRTKLAIIPQDPLLFSGTIRSNLDPFSQHDDSTLWSALRRSYLVSEQQTSGDATPIQPADRQPANRFTLDTIIDQEGSNLSVGERSLLSLARALVKDSKVIVLDEATASVDLETDSKIQYTIQTEFRSKTLLCIAHRLRTILSYDRILVLDAGQIAEFDTPLNLFARDEGIFRGMCERSNITRDDIEKSTARIG</sequence>
<dbReference type="InterPro" id="IPR036640">
    <property type="entry name" value="ABC1_TM_sf"/>
</dbReference>
<evidence type="ECO:0000313" key="15">
    <source>
        <dbReference type="Proteomes" id="UP000076798"/>
    </source>
</evidence>
<feature type="transmembrane region" description="Helical" evidence="11">
    <location>
        <begin position="261"/>
        <end position="283"/>
    </location>
</feature>
<dbReference type="InterPro" id="IPR011527">
    <property type="entry name" value="ABC1_TM_dom"/>
</dbReference>
<evidence type="ECO:0000256" key="7">
    <source>
        <dbReference type="ARBA" id="ARBA00022989"/>
    </source>
</evidence>
<feature type="compositionally biased region" description="Polar residues" evidence="10">
    <location>
        <begin position="1"/>
        <end position="13"/>
    </location>
</feature>
<feature type="region of interest" description="Disordered" evidence="10">
    <location>
        <begin position="553"/>
        <end position="573"/>
    </location>
</feature>
<comment type="similarity">
    <text evidence="2">Belongs to the ABC transporter superfamily. ABCC family. Conjugate transporter (TC 3.A.1.208) subfamily.</text>
</comment>
<evidence type="ECO:0000256" key="2">
    <source>
        <dbReference type="ARBA" id="ARBA00009726"/>
    </source>
</evidence>
<evidence type="ECO:0000256" key="4">
    <source>
        <dbReference type="ARBA" id="ARBA00022692"/>
    </source>
</evidence>
<dbReference type="SUPFAM" id="SSF52540">
    <property type="entry name" value="P-loop containing nucleoside triphosphate hydrolases"/>
    <property type="match status" value="2"/>
</dbReference>
<evidence type="ECO:0000313" key="14">
    <source>
        <dbReference type="EMBL" id="KZT38166.1"/>
    </source>
</evidence>
<gene>
    <name evidence="14" type="ORF">SISSUDRAFT_1047400</name>
</gene>
<dbReference type="Pfam" id="PF00005">
    <property type="entry name" value="ABC_tran"/>
    <property type="match status" value="2"/>
</dbReference>
<keyword evidence="9 11" id="KW-0472">Membrane</keyword>
<dbReference type="PANTHER" id="PTHR24223">
    <property type="entry name" value="ATP-BINDING CASSETTE SUB-FAMILY C"/>
    <property type="match status" value="1"/>
</dbReference>
<keyword evidence="15" id="KW-1185">Reference proteome</keyword>
<feature type="transmembrane region" description="Helical" evidence="11">
    <location>
        <begin position="896"/>
        <end position="929"/>
    </location>
</feature>
<feature type="transmembrane region" description="Helical" evidence="11">
    <location>
        <begin position="998"/>
        <end position="1017"/>
    </location>
</feature>
<feature type="transmembrane region" description="Helical" evidence="11">
    <location>
        <begin position="346"/>
        <end position="374"/>
    </location>
</feature>
<dbReference type="Gene3D" id="3.40.50.300">
    <property type="entry name" value="P-loop containing nucleotide triphosphate hydrolases"/>
    <property type="match status" value="2"/>
</dbReference>
<evidence type="ECO:0000256" key="9">
    <source>
        <dbReference type="ARBA" id="ARBA00023136"/>
    </source>
</evidence>
<keyword evidence="6" id="KW-0067">ATP-binding</keyword>
<dbReference type="CDD" id="cd03250">
    <property type="entry name" value="ABCC_MRP_domain1"/>
    <property type="match status" value="1"/>
</dbReference>
<feature type="region of interest" description="Disordered" evidence="10">
    <location>
        <begin position="1"/>
        <end position="47"/>
    </location>
</feature>
<dbReference type="EMBL" id="KV428068">
    <property type="protein sequence ID" value="KZT38166.1"/>
    <property type="molecule type" value="Genomic_DNA"/>
</dbReference>
<dbReference type="CDD" id="cd18597">
    <property type="entry name" value="ABC_6TM_YOR1_D1_like"/>
    <property type="match status" value="1"/>
</dbReference>
<feature type="transmembrane region" description="Helical" evidence="11">
    <location>
        <begin position="86"/>
        <end position="105"/>
    </location>
</feature>
<dbReference type="PROSITE" id="PS50929">
    <property type="entry name" value="ABC_TM1F"/>
    <property type="match status" value="2"/>
</dbReference>
<dbReference type="InterPro" id="IPR017871">
    <property type="entry name" value="ABC_transporter-like_CS"/>
</dbReference>
<dbReference type="CDD" id="cd18606">
    <property type="entry name" value="ABC_6TM_YOR1_D2_like"/>
    <property type="match status" value="1"/>
</dbReference>
<dbReference type="PANTHER" id="PTHR24223:SF456">
    <property type="entry name" value="MULTIDRUG RESISTANCE-ASSOCIATED PROTEIN LETHAL(2)03659"/>
    <property type="match status" value="1"/>
</dbReference>
<organism evidence="14 15">
    <name type="scientific">Sistotremastrum suecicum HHB10207 ss-3</name>
    <dbReference type="NCBI Taxonomy" id="1314776"/>
    <lineage>
        <taxon>Eukaryota</taxon>
        <taxon>Fungi</taxon>
        <taxon>Dikarya</taxon>
        <taxon>Basidiomycota</taxon>
        <taxon>Agaricomycotina</taxon>
        <taxon>Agaricomycetes</taxon>
        <taxon>Sistotremastrales</taxon>
        <taxon>Sistotremastraceae</taxon>
        <taxon>Sistotremastrum</taxon>
    </lineage>
</organism>
<evidence type="ECO:0000256" key="6">
    <source>
        <dbReference type="ARBA" id="ARBA00022840"/>
    </source>
</evidence>
<evidence type="ECO:0000256" key="11">
    <source>
        <dbReference type="SAM" id="Phobius"/>
    </source>
</evidence>
<dbReference type="STRING" id="1314776.A0A166D5U9"/>
<evidence type="ECO:0000256" key="5">
    <source>
        <dbReference type="ARBA" id="ARBA00022741"/>
    </source>
</evidence>
<keyword evidence="3" id="KW-0813">Transport</keyword>